<comment type="subcellular location">
    <subcellularLocation>
        <location evidence="1 5 6">Nucleus</location>
    </subcellularLocation>
</comment>
<dbReference type="PROSITE" id="PS00027">
    <property type="entry name" value="HOMEOBOX_1"/>
    <property type="match status" value="1"/>
</dbReference>
<keyword evidence="8" id="KW-0812">Transmembrane</keyword>
<evidence type="ECO:0000256" key="6">
    <source>
        <dbReference type="RuleBase" id="RU000682"/>
    </source>
</evidence>
<dbReference type="Proteomes" id="UP000324222">
    <property type="component" value="Unassembled WGS sequence"/>
</dbReference>
<comment type="caution">
    <text evidence="10">The sequence shown here is derived from an EMBL/GenBank/DDBJ whole genome shotgun (WGS) entry which is preliminary data.</text>
</comment>
<evidence type="ECO:0000256" key="8">
    <source>
        <dbReference type="SAM" id="Phobius"/>
    </source>
</evidence>
<dbReference type="GO" id="GO:0005634">
    <property type="term" value="C:nucleus"/>
    <property type="evidence" value="ECO:0007669"/>
    <property type="project" value="UniProtKB-SubCell"/>
</dbReference>
<dbReference type="PROSITE" id="PS50071">
    <property type="entry name" value="HOMEOBOX_2"/>
    <property type="match status" value="1"/>
</dbReference>
<feature type="transmembrane region" description="Helical" evidence="8">
    <location>
        <begin position="6"/>
        <end position="26"/>
    </location>
</feature>
<dbReference type="SMART" id="SM00389">
    <property type="entry name" value="HOX"/>
    <property type="match status" value="1"/>
</dbReference>
<keyword evidence="3 5" id="KW-0371">Homeobox</keyword>
<dbReference type="CDD" id="cd00086">
    <property type="entry name" value="homeodomain"/>
    <property type="match status" value="1"/>
</dbReference>
<evidence type="ECO:0000256" key="1">
    <source>
        <dbReference type="ARBA" id="ARBA00004123"/>
    </source>
</evidence>
<dbReference type="Pfam" id="PF00046">
    <property type="entry name" value="Homeodomain"/>
    <property type="match status" value="1"/>
</dbReference>
<dbReference type="GO" id="GO:0045944">
    <property type="term" value="P:positive regulation of transcription by RNA polymerase II"/>
    <property type="evidence" value="ECO:0007669"/>
    <property type="project" value="UniProtKB-ARBA"/>
</dbReference>
<dbReference type="PANTHER" id="PTHR45664:SF12">
    <property type="entry name" value="PANCREAS_DUODENUM HOMEOBOX PROTEIN 1"/>
    <property type="match status" value="1"/>
</dbReference>
<name>A0A5B7CQN9_PORTR</name>
<dbReference type="InterPro" id="IPR020479">
    <property type="entry name" value="HD_metazoa"/>
</dbReference>
<dbReference type="SUPFAM" id="SSF46689">
    <property type="entry name" value="Homeodomain-like"/>
    <property type="match status" value="1"/>
</dbReference>
<protein>
    <submittedName>
        <fullName evidence="10">Homeotic protein deformed</fullName>
    </submittedName>
</protein>
<evidence type="ECO:0000313" key="10">
    <source>
        <dbReference type="EMBL" id="MPC11819.1"/>
    </source>
</evidence>
<dbReference type="OrthoDB" id="10261408at2759"/>
<evidence type="ECO:0000259" key="9">
    <source>
        <dbReference type="PROSITE" id="PS50071"/>
    </source>
</evidence>
<organism evidence="10 11">
    <name type="scientific">Portunus trituberculatus</name>
    <name type="common">Swimming crab</name>
    <name type="synonym">Neptunus trituberculatus</name>
    <dbReference type="NCBI Taxonomy" id="210409"/>
    <lineage>
        <taxon>Eukaryota</taxon>
        <taxon>Metazoa</taxon>
        <taxon>Ecdysozoa</taxon>
        <taxon>Arthropoda</taxon>
        <taxon>Crustacea</taxon>
        <taxon>Multicrustacea</taxon>
        <taxon>Malacostraca</taxon>
        <taxon>Eumalacostraca</taxon>
        <taxon>Eucarida</taxon>
        <taxon>Decapoda</taxon>
        <taxon>Pleocyemata</taxon>
        <taxon>Brachyura</taxon>
        <taxon>Eubrachyura</taxon>
        <taxon>Portunoidea</taxon>
        <taxon>Portunidae</taxon>
        <taxon>Portuninae</taxon>
        <taxon>Portunus</taxon>
    </lineage>
</organism>
<dbReference type="PRINTS" id="PR00024">
    <property type="entry name" value="HOMEOBOX"/>
</dbReference>
<sequence>MTVLQCLYTVCWHLMAGLTTVLVCAAREGSQVKRSRIEDERESAAGIRFPHGIEYKRKRTAFTRHMILELEKEFLLNQYLTGTRKRDIAQRLRLPEQQVKIWFQNRRQKWKKINKQMKGEHSEEGSSDASGASWPGGAAPPRDPSPSPPGAARSSSFDSLI</sequence>
<gene>
    <name evidence="10" type="primary">Dfd_1</name>
    <name evidence="10" type="ORF">E2C01_004494</name>
</gene>
<reference evidence="10 11" key="1">
    <citation type="submission" date="2019-05" db="EMBL/GenBank/DDBJ databases">
        <title>Another draft genome of Portunus trituberculatus and its Hox gene families provides insights of decapod evolution.</title>
        <authorList>
            <person name="Jeong J.-H."/>
            <person name="Song I."/>
            <person name="Kim S."/>
            <person name="Choi T."/>
            <person name="Kim D."/>
            <person name="Ryu S."/>
            <person name="Kim W."/>
        </authorList>
    </citation>
    <scope>NUCLEOTIDE SEQUENCE [LARGE SCALE GENOMIC DNA]</scope>
    <source>
        <tissue evidence="10">Muscle</tissue>
    </source>
</reference>
<dbReference type="GO" id="GO:0000981">
    <property type="term" value="F:DNA-binding transcription factor activity, RNA polymerase II-specific"/>
    <property type="evidence" value="ECO:0007669"/>
    <property type="project" value="InterPro"/>
</dbReference>
<dbReference type="Gene3D" id="1.10.10.60">
    <property type="entry name" value="Homeodomain-like"/>
    <property type="match status" value="1"/>
</dbReference>
<dbReference type="InterPro" id="IPR001356">
    <property type="entry name" value="HD"/>
</dbReference>
<accession>A0A5B7CQN9</accession>
<evidence type="ECO:0000256" key="3">
    <source>
        <dbReference type="ARBA" id="ARBA00023155"/>
    </source>
</evidence>
<dbReference type="PANTHER" id="PTHR45664">
    <property type="entry name" value="PROTEIN ZERKNUELLT 1-RELATED"/>
    <property type="match status" value="1"/>
</dbReference>
<evidence type="ECO:0000313" key="11">
    <source>
        <dbReference type="Proteomes" id="UP000324222"/>
    </source>
</evidence>
<feature type="compositionally biased region" description="Low complexity" evidence="7">
    <location>
        <begin position="150"/>
        <end position="161"/>
    </location>
</feature>
<dbReference type="InterPro" id="IPR017970">
    <property type="entry name" value="Homeobox_CS"/>
</dbReference>
<feature type="domain" description="Homeobox" evidence="9">
    <location>
        <begin position="53"/>
        <end position="113"/>
    </location>
</feature>
<keyword evidence="8" id="KW-1133">Transmembrane helix</keyword>
<evidence type="ECO:0000256" key="2">
    <source>
        <dbReference type="ARBA" id="ARBA00023125"/>
    </source>
</evidence>
<dbReference type="InterPro" id="IPR009057">
    <property type="entry name" value="Homeodomain-like_sf"/>
</dbReference>
<evidence type="ECO:0000256" key="7">
    <source>
        <dbReference type="SAM" id="MobiDB-lite"/>
    </source>
</evidence>
<dbReference type="GO" id="GO:0000978">
    <property type="term" value="F:RNA polymerase II cis-regulatory region sequence-specific DNA binding"/>
    <property type="evidence" value="ECO:0007669"/>
    <property type="project" value="TreeGrafter"/>
</dbReference>
<keyword evidence="4 5" id="KW-0539">Nucleus</keyword>
<dbReference type="EMBL" id="VSRR010000183">
    <property type="protein sequence ID" value="MPC11819.1"/>
    <property type="molecule type" value="Genomic_DNA"/>
</dbReference>
<feature type="DNA-binding region" description="Homeobox" evidence="5">
    <location>
        <begin position="55"/>
        <end position="114"/>
    </location>
</feature>
<feature type="compositionally biased region" description="Low complexity" evidence="7">
    <location>
        <begin position="127"/>
        <end position="140"/>
    </location>
</feature>
<feature type="region of interest" description="Disordered" evidence="7">
    <location>
        <begin position="112"/>
        <end position="161"/>
    </location>
</feature>
<evidence type="ECO:0000256" key="4">
    <source>
        <dbReference type="ARBA" id="ARBA00023242"/>
    </source>
</evidence>
<keyword evidence="11" id="KW-1185">Reference proteome</keyword>
<dbReference type="AlphaFoldDB" id="A0A5B7CQN9"/>
<proteinExistence type="predicted"/>
<keyword evidence="2 5" id="KW-0238">DNA-binding</keyword>
<keyword evidence="8" id="KW-0472">Membrane</keyword>
<evidence type="ECO:0000256" key="5">
    <source>
        <dbReference type="PROSITE-ProRule" id="PRU00108"/>
    </source>
</evidence>